<evidence type="ECO:0000256" key="4">
    <source>
        <dbReference type="SAM" id="SignalP"/>
    </source>
</evidence>
<sequence>MKKLLLLFGLLLGVVFTSAAQAPSKDLFKAVMKNDAAAVETLLKGGADANAAIEVMPGFKTTYLITAVTNGNLDIVKTLVQYKAQVNAKDAGQETALMAAAAKGDKAMVEFLLASGADAKATDNQGNTALNSAKAGGNKEVISLLEQKSK</sequence>
<dbReference type="PROSITE" id="PS50297">
    <property type="entry name" value="ANK_REP_REGION"/>
    <property type="match status" value="1"/>
</dbReference>
<dbReference type="Proteomes" id="UP000054223">
    <property type="component" value="Unassembled WGS sequence"/>
</dbReference>
<feature type="chain" id="PRO_5040906463" description="Ankyrin" evidence="4">
    <location>
        <begin position="20"/>
        <end position="150"/>
    </location>
</feature>
<dbReference type="InterPro" id="IPR002110">
    <property type="entry name" value="Ankyrin_rpt"/>
</dbReference>
<feature type="repeat" description="ANK" evidence="3">
    <location>
        <begin position="59"/>
        <end position="91"/>
    </location>
</feature>
<dbReference type="AlphaFoldDB" id="A0A9X0HMM1"/>
<keyword evidence="4" id="KW-0732">Signal</keyword>
<evidence type="ECO:0000313" key="5">
    <source>
        <dbReference type="EMBL" id="KUG08681.1"/>
    </source>
</evidence>
<dbReference type="Pfam" id="PF12796">
    <property type="entry name" value="Ank_2"/>
    <property type="match status" value="1"/>
</dbReference>
<comment type="caution">
    <text evidence="5">The sequence shown here is derived from an EMBL/GenBank/DDBJ whole genome shotgun (WGS) entry which is preliminary data.</text>
</comment>
<proteinExistence type="predicted"/>
<dbReference type="RefSeq" id="WP_059070401.1">
    <property type="nucleotide sequence ID" value="NZ_LNAL01000006.1"/>
</dbReference>
<feature type="signal peptide" evidence="4">
    <location>
        <begin position="1"/>
        <end position="19"/>
    </location>
</feature>
<keyword evidence="1" id="KW-0677">Repeat</keyword>
<evidence type="ECO:0000256" key="1">
    <source>
        <dbReference type="ARBA" id="ARBA00022737"/>
    </source>
</evidence>
<dbReference type="InterPro" id="IPR036770">
    <property type="entry name" value="Ankyrin_rpt-contain_sf"/>
</dbReference>
<dbReference type="OrthoDB" id="1524550at2"/>
<dbReference type="PROSITE" id="PS50088">
    <property type="entry name" value="ANK_REPEAT"/>
    <property type="match status" value="2"/>
</dbReference>
<name>A0A9X0HMM1_SOLP1</name>
<evidence type="ECO:0000313" key="6">
    <source>
        <dbReference type="Proteomes" id="UP000054223"/>
    </source>
</evidence>
<dbReference type="Gene3D" id="1.25.40.20">
    <property type="entry name" value="Ankyrin repeat-containing domain"/>
    <property type="match status" value="2"/>
</dbReference>
<protein>
    <recommendedName>
        <fullName evidence="7">Ankyrin</fullName>
    </recommendedName>
</protein>
<keyword evidence="2 3" id="KW-0040">ANK repeat</keyword>
<evidence type="ECO:0008006" key="7">
    <source>
        <dbReference type="Google" id="ProtNLM"/>
    </source>
</evidence>
<dbReference type="PANTHER" id="PTHR24171:SF9">
    <property type="entry name" value="ANKYRIN REPEAT DOMAIN-CONTAINING PROTEIN 39"/>
    <property type="match status" value="1"/>
</dbReference>
<dbReference type="EMBL" id="LNAL01000006">
    <property type="protein sequence ID" value="KUG08681.1"/>
    <property type="molecule type" value="Genomic_DNA"/>
</dbReference>
<dbReference type="PANTHER" id="PTHR24171">
    <property type="entry name" value="ANKYRIN REPEAT DOMAIN-CONTAINING PROTEIN 39-RELATED"/>
    <property type="match status" value="1"/>
</dbReference>
<gene>
    <name evidence="5" type="ORF">ASU33_11090</name>
</gene>
<organism evidence="5 6">
    <name type="scientific">Solirubrum puertoriconensis</name>
    <dbReference type="NCBI Taxonomy" id="1751427"/>
    <lineage>
        <taxon>Bacteria</taxon>
        <taxon>Pseudomonadati</taxon>
        <taxon>Bacteroidota</taxon>
        <taxon>Cytophagia</taxon>
        <taxon>Cytophagales</taxon>
    </lineage>
</organism>
<keyword evidence="6" id="KW-1185">Reference proteome</keyword>
<feature type="repeat" description="ANK" evidence="3">
    <location>
        <begin position="92"/>
        <end position="124"/>
    </location>
</feature>
<evidence type="ECO:0000256" key="2">
    <source>
        <dbReference type="ARBA" id="ARBA00023043"/>
    </source>
</evidence>
<dbReference type="SUPFAM" id="SSF48403">
    <property type="entry name" value="Ankyrin repeat"/>
    <property type="match status" value="1"/>
</dbReference>
<dbReference type="SMART" id="SM00248">
    <property type="entry name" value="ANK"/>
    <property type="match status" value="3"/>
</dbReference>
<reference evidence="5 6" key="1">
    <citation type="submission" date="2015-11" db="EMBL/GenBank/DDBJ databases">
        <title>Solirubrum puertoriconensis gen. nov. an environmental bacteria isolated in Puerto Rico.</title>
        <authorList>
            <person name="Cuebas-Irizarry M.F."/>
            <person name="Montalvo-Rodriguez R."/>
        </authorList>
    </citation>
    <scope>NUCLEOTIDE SEQUENCE [LARGE SCALE GENOMIC DNA]</scope>
    <source>
        <strain evidence="5 6">MC1A</strain>
    </source>
</reference>
<accession>A0A9X0HMM1</accession>
<evidence type="ECO:0000256" key="3">
    <source>
        <dbReference type="PROSITE-ProRule" id="PRU00023"/>
    </source>
</evidence>